<sequence>MYKYELSFWDTFRDKNGVLECSKWFYGSEYADQFLLRDPKSLPRFGHLARKALMHYLGDRYNPHKDALIHEPFIRLLIQGFIEYRVQHKTIGHDWKYIDNFFKKVIGDLYGAPLKYDQNRIDQGILPPYRGVLHDVEPGKLHPYH</sequence>
<proteinExistence type="predicted"/>
<name>A0A316H6R1_9SPHI</name>
<organism evidence="1 2">
    <name type="scientific">Mucilaginibacter oryzae</name>
    <dbReference type="NCBI Taxonomy" id="468058"/>
    <lineage>
        <taxon>Bacteria</taxon>
        <taxon>Pseudomonadati</taxon>
        <taxon>Bacteroidota</taxon>
        <taxon>Sphingobacteriia</taxon>
        <taxon>Sphingobacteriales</taxon>
        <taxon>Sphingobacteriaceae</taxon>
        <taxon>Mucilaginibacter</taxon>
    </lineage>
</organism>
<comment type="caution">
    <text evidence="1">The sequence shown here is derived from an EMBL/GenBank/DDBJ whole genome shotgun (WGS) entry which is preliminary data.</text>
</comment>
<gene>
    <name evidence="1" type="ORF">LX99_04417</name>
</gene>
<dbReference type="Proteomes" id="UP000245678">
    <property type="component" value="Unassembled WGS sequence"/>
</dbReference>
<dbReference type="EMBL" id="QGHA01000012">
    <property type="protein sequence ID" value="PWK72558.1"/>
    <property type="molecule type" value="Genomic_DNA"/>
</dbReference>
<evidence type="ECO:0000313" key="2">
    <source>
        <dbReference type="Proteomes" id="UP000245678"/>
    </source>
</evidence>
<reference evidence="1 2" key="1">
    <citation type="submission" date="2018-05" db="EMBL/GenBank/DDBJ databases">
        <title>Genomic Encyclopedia of Archaeal and Bacterial Type Strains, Phase II (KMG-II): from individual species to whole genera.</title>
        <authorList>
            <person name="Goeker M."/>
        </authorList>
    </citation>
    <scope>NUCLEOTIDE SEQUENCE [LARGE SCALE GENOMIC DNA]</scope>
    <source>
        <strain evidence="1 2">DSM 19975</strain>
    </source>
</reference>
<dbReference type="AlphaFoldDB" id="A0A316H6R1"/>
<keyword evidence="2" id="KW-1185">Reference proteome</keyword>
<protein>
    <submittedName>
        <fullName evidence="1">Uncharacterized protein</fullName>
    </submittedName>
</protein>
<evidence type="ECO:0000313" key="1">
    <source>
        <dbReference type="EMBL" id="PWK72558.1"/>
    </source>
</evidence>
<accession>A0A316H6R1</accession>
<dbReference type="RefSeq" id="WP_109609756.1">
    <property type="nucleotide sequence ID" value="NZ_QGHA01000012.1"/>
</dbReference>